<comment type="caution">
    <text evidence="10">The sequence shown here is derived from an EMBL/GenBank/DDBJ whole genome shotgun (WGS) entry which is preliminary data.</text>
</comment>
<keyword evidence="2 7" id="KW-0812">Transmembrane</keyword>
<evidence type="ECO:0000313" key="11">
    <source>
        <dbReference type="Proteomes" id="UP000730482"/>
    </source>
</evidence>
<dbReference type="SUPFAM" id="SSF90123">
    <property type="entry name" value="ABC transporter transmembrane region"/>
    <property type="match status" value="1"/>
</dbReference>
<dbReference type="EMBL" id="JAAFYZ010000042">
    <property type="protein sequence ID" value="MBS2548145.1"/>
    <property type="molecule type" value="Genomic_DNA"/>
</dbReference>
<protein>
    <submittedName>
        <fullName evidence="10">ABC transporter ATP-binding protein</fullName>
    </submittedName>
</protein>
<dbReference type="GO" id="GO:0005524">
    <property type="term" value="F:ATP binding"/>
    <property type="evidence" value="ECO:0007669"/>
    <property type="project" value="UniProtKB-KW"/>
</dbReference>
<dbReference type="SMART" id="SM00382">
    <property type="entry name" value="AAA"/>
    <property type="match status" value="1"/>
</dbReference>
<feature type="domain" description="ABC transporter" evidence="8">
    <location>
        <begin position="339"/>
        <end position="576"/>
    </location>
</feature>
<evidence type="ECO:0000256" key="4">
    <source>
        <dbReference type="ARBA" id="ARBA00022840"/>
    </source>
</evidence>
<dbReference type="InterPro" id="IPR003593">
    <property type="entry name" value="AAA+_ATPase"/>
</dbReference>
<proteinExistence type="predicted"/>
<keyword evidence="6 7" id="KW-0472">Membrane</keyword>
<dbReference type="Pfam" id="PF00664">
    <property type="entry name" value="ABC_membrane"/>
    <property type="match status" value="1"/>
</dbReference>
<feature type="transmembrane region" description="Helical" evidence="7">
    <location>
        <begin position="140"/>
        <end position="159"/>
    </location>
</feature>
<dbReference type="PROSITE" id="PS50893">
    <property type="entry name" value="ABC_TRANSPORTER_2"/>
    <property type="match status" value="1"/>
</dbReference>
<evidence type="ECO:0000256" key="6">
    <source>
        <dbReference type="ARBA" id="ARBA00023136"/>
    </source>
</evidence>
<evidence type="ECO:0000259" key="9">
    <source>
        <dbReference type="PROSITE" id="PS50929"/>
    </source>
</evidence>
<evidence type="ECO:0000256" key="5">
    <source>
        <dbReference type="ARBA" id="ARBA00022989"/>
    </source>
</evidence>
<feature type="transmembrane region" description="Helical" evidence="7">
    <location>
        <begin position="258"/>
        <end position="289"/>
    </location>
</feature>
<dbReference type="InterPro" id="IPR011527">
    <property type="entry name" value="ABC1_TM_dom"/>
</dbReference>
<keyword evidence="3" id="KW-0547">Nucleotide-binding</keyword>
<dbReference type="InterPro" id="IPR039421">
    <property type="entry name" value="Type_1_exporter"/>
</dbReference>
<evidence type="ECO:0000313" key="10">
    <source>
        <dbReference type="EMBL" id="MBS2548145.1"/>
    </source>
</evidence>
<comment type="subcellular location">
    <subcellularLocation>
        <location evidence="1">Cell membrane</location>
        <topology evidence="1">Multi-pass membrane protein</topology>
    </subcellularLocation>
</comment>
<feature type="domain" description="ABC transmembrane type-1" evidence="9">
    <location>
        <begin position="28"/>
        <end position="308"/>
    </location>
</feature>
<organism evidence="10 11">
    <name type="scientific">Catenulispora pinistramenti</name>
    <dbReference type="NCBI Taxonomy" id="2705254"/>
    <lineage>
        <taxon>Bacteria</taxon>
        <taxon>Bacillati</taxon>
        <taxon>Actinomycetota</taxon>
        <taxon>Actinomycetes</taxon>
        <taxon>Catenulisporales</taxon>
        <taxon>Catenulisporaceae</taxon>
        <taxon>Catenulispora</taxon>
    </lineage>
</organism>
<dbReference type="InterPro" id="IPR027417">
    <property type="entry name" value="P-loop_NTPase"/>
</dbReference>
<keyword evidence="4 10" id="KW-0067">ATP-binding</keyword>
<feature type="transmembrane region" description="Helical" evidence="7">
    <location>
        <begin position="27"/>
        <end position="51"/>
    </location>
</feature>
<dbReference type="Proteomes" id="UP000730482">
    <property type="component" value="Unassembled WGS sequence"/>
</dbReference>
<accession>A0ABS5KQ31</accession>
<dbReference type="InterPro" id="IPR003439">
    <property type="entry name" value="ABC_transporter-like_ATP-bd"/>
</dbReference>
<dbReference type="CDD" id="cd07346">
    <property type="entry name" value="ABC_6TM_exporters"/>
    <property type="match status" value="1"/>
</dbReference>
<dbReference type="RefSeq" id="WP_212009720.1">
    <property type="nucleotide sequence ID" value="NZ_JAAFYZ010000042.1"/>
</dbReference>
<evidence type="ECO:0000256" key="1">
    <source>
        <dbReference type="ARBA" id="ARBA00004651"/>
    </source>
</evidence>
<dbReference type="Pfam" id="PF00005">
    <property type="entry name" value="ABC_tran"/>
    <property type="match status" value="1"/>
</dbReference>
<feature type="transmembrane region" description="Helical" evidence="7">
    <location>
        <begin position="63"/>
        <end position="84"/>
    </location>
</feature>
<evidence type="ECO:0000256" key="7">
    <source>
        <dbReference type="SAM" id="Phobius"/>
    </source>
</evidence>
<evidence type="ECO:0000256" key="2">
    <source>
        <dbReference type="ARBA" id="ARBA00022692"/>
    </source>
</evidence>
<sequence length="601" mass="61720">MTALPVATGRRTLSTMLRLARSHPRDCVATGVWTVAAALATVTGPLLLGALVDAVGSRHRGSAGPLLALLAVVGVAGAILSALAQRAIVALAARITAALREKILGRVLTLDSTVVHGAGSGDVTSRVTEDMEIFSEAAPLLAEVFAAAVTVAVSFVGFSSLDWRLAAAFVIVFPVYALSLRGYLPKAGARYAAERRAAADRTQTILESLHGAATVEAFGMAPLQAERVAAASARATEAGISALRLSLWLTKTMNGAEALGLSAILLTGSLLVHGHVIAVGAVAAAALLFHRLFDPLGTLLGSFDDVQRAGAALSRIVGVAGMPGAEPVSVRAPDGPVAIEVRGVRHSYDGTADVVRAMDLTVPAGTSVAVVGASGAGKSTLAAILAGLLPSSAGTTALRDARGTVASADLGEAGRSRWIGMVAQDTHVFTGTLREDLTLAVPDADDHRISAALATAGARWAAALPDGLDTRIGPDGLHLDPAQAQQLALARIALADPPVVVLDEASAEAGSAHAHELEEAATALMRGRTAVVVAHRLSQARVCDRVLVMDHGRVVEQGTHDELLARDGRYAVLWRMWTMRTHTPAEPVQAVSGSSARPARG</sequence>
<dbReference type="PANTHER" id="PTHR24221:SF654">
    <property type="entry name" value="ATP-BINDING CASSETTE SUB-FAMILY B MEMBER 6"/>
    <property type="match status" value="1"/>
</dbReference>
<evidence type="ECO:0000256" key="3">
    <source>
        <dbReference type="ARBA" id="ARBA00022741"/>
    </source>
</evidence>
<dbReference type="Gene3D" id="1.20.1560.10">
    <property type="entry name" value="ABC transporter type 1, transmembrane domain"/>
    <property type="match status" value="1"/>
</dbReference>
<keyword evidence="11" id="KW-1185">Reference proteome</keyword>
<dbReference type="PROSITE" id="PS50929">
    <property type="entry name" value="ABC_TM1F"/>
    <property type="match status" value="1"/>
</dbReference>
<evidence type="ECO:0000259" key="8">
    <source>
        <dbReference type="PROSITE" id="PS50893"/>
    </source>
</evidence>
<dbReference type="InterPro" id="IPR036640">
    <property type="entry name" value="ABC1_TM_sf"/>
</dbReference>
<gene>
    <name evidence="10" type="ORF">KGQ19_14855</name>
</gene>
<dbReference type="Gene3D" id="3.40.50.300">
    <property type="entry name" value="P-loop containing nucleotide triphosphate hydrolases"/>
    <property type="match status" value="1"/>
</dbReference>
<dbReference type="SUPFAM" id="SSF52540">
    <property type="entry name" value="P-loop containing nucleoside triphosphate hydrolases"/>
    <property type="match status" value="1"/>
</dbReference>
<dbReference type="PANTHER" id="PTHR24221">
    <property type="entry name" value="ATP-BINDING CASSETTE SUB-FAMILY B"/>
    <property type="match status" value="1"/>
</dbReference>
<feature type="transmembrane region" description="Helical" evidence="7">
    <location>
        <begin position="165"/>
        <end position="184"/>
    </location>
</feature>
<name>A0ABS5KQ31_9ACTN</name>
<reference evidence="10 11" key="1">
    <citation type="submission" date="2020-02" db="EMBL/GenBank/DDBJ databases">
        <title>Acidophilic actinobacteria isolated from forest soil.</title>
        <authorList>
            <person name="Golinska P."/>
        </authorList>
    </citation>
    <scope>NUCLEOTIDE SEQUENCE [LARGE SCALE GENOMIC DNA]</scope>
    <source>
        <strain evidence="10 11">NL8</strain>
    </source>
</reference>
<keyword evidence="5 7" id="KW-1133">Transmembrane helix</keyword>